<dbReference type="OrthoDB" id="9781752at2"/>
<dbReference type="InterPro" id="IPR027417">
    <property type="entry name" value="P-loop_NTPase"/>
</dbReference>
<sequence length="342" mass="38946">MGNKTGVRHYFAEGMTTRGYISLLPNMMPSWQRTYVLLGGPGTGKSTLIKVIGLELLDRGYDIDFLRSARDPDSIAGLIMPRMGLAMLDAMEVSPLRWRAPGVVEKFIDFRVFCDERKLEKHRSQILKMEKQIQELQMTLEEELATELVSLIGNKARKPHMGKEDISWILENSAHLKIKKEHTGPWPLAENAIKLLQKSVINPCFLHGLTAEGWLNLAPHFLTDFDQIRLEGDETLDALDWVLREAQQLGQMIEIVLHPLNPDEVIGIVFPERHLAIWQGNPGNLGDQGLERPFSAKLIETLASWQTHRSQLKAMYMDAVNFDQLDGYRETMLNQILCDLHT</sequence>
<feature type="coiled-coil region" evidence="1">
    <location>
        <begin position="119"/>
        <end position="146"/>
    </location>
</feature>
<gene>
    <name evidence="2" type="ORF">SBF1_4170001</name>
</gene>
<protein>
    <recommendedName>
        <fullName evidence="4">ATPase</fullName>
    </recommendedName>
</protein>
<evidence type="ECO:0000313" key="2">
    <source>
        <dbReference type="EMBL" id="SPF48592.1"/>
    </source>
</evidence>
<keyword evidence="1" id="KW-0175">Coiled coil</keyword>
<organism evidence="2 3">
    <name type="scientific">Candidatus Desulfosporosinus infrequens</name>
    <dbReference type="NCBI Taxonomy" id="2043169"/>
    <lineage>
        <taxon>Bacteria</taxon>
        <taxon>Bacillati</taxon>
        <taxon>Bacillota</taxon>
        <taxon>Clostridia</taxon>
        <taxon>Eubacteriales</taxon>
        <taxon>Desulfitobacteriaceae</taxon>
        <taxon>Desulfosporosinus</taxon>
    </lineage>
</organism>
<reference evidence="3" key="1">
    <citation type="submission" date="2018-02" db="EMBL/GenBank/DDBJ databases">
        <authorList>
            <person name="Hausmann B."/>
        </authorList>
    </citation>
    <scope>NUCLEOTIDE SEQUENCE [LARGE SCALE GENOMIC DNA]</scope>
    <source>
        <strain evidence="3">Peat soil MAG SbF1</strain>
    </source>
</reference>
<proteinExistence type="predicted"/>
<evidence type="ECO:0000313" key="3">
    <source>
        <dbReference type="Proteomes" id="UP000238916"/>
    </source>
</evidence>
<accession>A0A2U3L9L7</accession>
<evidence type="ECO:0008006" key="4">
    <source>
        <dbReference type="Google" id="ProtNLM"/>
    </source>
</evidence>
<dbReference type="AlphaFoldDB" id="A0A2U3L9L7"/>
<dbReference type="SUPFAM" id="SSF52540">
    <property type="entry name" value="P-loop containing nucleoside triphosphate hydrolases"/>
    <property type="match status" value="1"/>
</dbReference>
<dbReference type="Proteomes" id="UP000238916">
    <property type="component" value="Unassembled WGS sequence"/>
</dbReference>
<name>A0A2U3L9L7_9FIRM</name>
<dbReference type="EMBL" id="OMOF01000354">
    <property type="protein sequence ID" value="SPF48592.1"/>
    <property type="molecule type" value="Genomic_DNA"/>
</dbReference>
<evidence type="ECO:0000256" key="1">
    <source>
        <dbReference type="SAM" id="Coils"/>
    </source>
</evidence>